<dbReference type="EMBL" id="JAHOPC010000004">
    <property type="protein sequence ID" value="MBU8866342.1"/>
    <property type="molecule type" value="Genomic_DNA"/>
</dbReference>
<dbReference type="PANTHER" id="PTHR46969">
    <property type="entry name" value="BIFUNCTIONAL PROTEIN HLDE"/>
    <property type="match status" value="1"/>
</dbReference>
<evidence type="ECO:0000313" key="11">
    <source>
        <dbReference type="Proteomes" id="UP000824166"/>
    </source>
</evidence>
<evidence type="ECO:0000259" key="8">
    <source>
        <dbReference type="Pfam" id="PF00294"/>
    </source>
</evidence>
<evidence type="ECO:0000256" key="3">
    <source>
        <dbReference type="ARBA" id="ARBA00022695"/>
    </source>
</evidence>
<organism evidence="10 11">
    <name type="scientific">Paenarthrobacter aromaticivorans</name>
    <dbReference type="NCBI Taxonomy" id="2849150"/>
    <lineage>
        <taxon>Bacteria</taxon>
        <taxon>Bacillati</taxon>
        <taxon>Actinomycetota</taxon>
        <taxon>Actinomycetes</taxon>
        <taxon>Micrococcales</taxon>
        <taxon>Micrococcaceae</taxon>
        <taxon>Paenarthrobacter</taxon>
    </lineage>
</organism>
<name>A0ABS6I4N9_9MICC</name>
<keyword evidence="6" id="KW-0119">Carbohydrate metabolism</keyword>
<dbReference type="InterPro" id="IPR002173">
    <property type="entry name" value="Carboh/pur_kinase_PfkB_CS"/>
</dbReference>
<dbReference type="Proteomes" id="UP000824166">
    <property type="component" value="Unassembled WGS sequence"/>
</dbReference>
<keyword evidence="3 10" id="KW-0548">Nucleotidyltransferase</keyword>
<evidence type="ECO:0000256" key="4">
    <source>
        <dbReference type="ARBA" id="ARBA00022741"/>
    </source>
</evidence>
<gene>
    <name evidence="10" type="primary">rfaE2</name>
    <name evidence="10" type="ORF">KSW38_08580</name>
</gene>
<feature type="domain" description="Carbohydrate kinase PfkB" evidence="8">
    <location>
        <begin position="219"/>
        <end position="352"/>
    </location>
</feature>
<reference evidence="10 11" key="1">
    <citation type="submission" date="2021-06" db="EMBL/GenBank/DDBJ databases">
        <authorList>
            <person name="Jeong J.W."/>
        </authorList>
    </citation>
    <scope>NUCLEOTIDE SEQUENCE [LARGE SCALE GENOMIC DNA]</scope>
    <source>
        <strain evidence="10 11">MMS21-TAE1-1</strain>
    </source>
</reference>
<dbReference type="PROSITE" id="PS00583">
    <property type="entry name" value="PFKB_KINASES_1"/>
    <property type="match status" value="1"/>
</dbReference>
<feature type="region of interest" description="Disordered" evidence="7">
    <location>
        <begin position="276"/>
        <end position="306"/>
    </location>
</feature>
<evidence type="ECO:0000256" key="1">
    <source>
        <dbReference type="ARBA" id="ARBA00004713"/>
    </source>
</evidence>
<dbReference type="GO" id="GO:0016779">
    <property type="term" value="F:nucleotidyltransferase activity"/>
    <property type="evidence" value="ECO:0007669"/>
    <property type="project" value="UniProtKB-KW"/>
</dbReference>
<proteinExistence type="predicted"/>
<keyword evidence="5" id="KW-0067">ATP-binding</keyword>
<evidence type="ECO:0000313" key="10">
    <source>
        <dbReference type="EMBL" id="MBU8866342.1"/>
    </source>
</evidence>
<keyword evidence="4" id="KW-0547">Nucleotide-binding</keyword>
<feature type="domain" description="Cytidyltransferase-like" evidence="9">
    <location>
        <begin position="389"/>
        <end position="487"/>
    </location>
</feature>
<keyword evidence="11" id="KW-1185">Reference proteome</keyword>
<dbReference type="Pfam" id="PF01467">
    <property type="entry name" value="CTP_transf_like"/>
    <property type="match status" value="1"/>
</dbReference>
<sequence>MARLSNQEGLAEWLPRRLAEERPVVTVVGDAILDGWWDGLIERFCREAPAPVVQVKRRDFAPGGAANTAMNLAALGADVRFVSLVGKDSAGQELLGRLVAAGIDISGVVQHPGMITTTKFRISSAGQVMLRLDDAATDVPPEGLQELAAAIPGALAGSNAVVVCDYEAGALEGPVRDALMGALGPTRSPQTGSHPDSSHRQGTLLVVDAHHPARWAELKPDLATPNAQEAAGLLGTELPGGAARCPFVEAHADQLLRASGAGAVVVTLDRDGTLTLRSSDPDASGDDTNGARATHRTWARPEAEKQASGAGDTFVAALTLARAAGLPLTTSVDLAQAAADVVVHRPGTSVCTTEELARHLGGFADTALTADELARQVEAHRREGRRIVLTNGCFDVLHRGHTRYLNQAKQLGDVLVVALNSDSSVRQLKGQDRPVNPEADRAAVIAALSCVDHVTVFDTPTPIPLIELLQPDVYAKGGDYTPEMLAETAAVEHYGGTVTILDYVPEHSTTAVLERIRSTGENPHA</sequence>
<dbReference type="InterPro" id="IPR004821">
    <property type="entry name" value="Cyt_trans-like"/>
</dbReference>
<accession>A0ABS6I4N9</accession>
<keyword evidence="2" id="KW-0808">Transferase</keyword>
<feature type="domain" description="Carbohydrate kinase PfkB" evidence="8">
    <location>
        <begin position="48"/>
        <end position="129"/>
    </location>
</feature>
<comment type="pathway">
    <text evidence="1">Bacterial outer membrane biogenesis; LPS core biosynthesis.</text>
</comment>
<evidence type="ECO:0000256" key="5">
    <source>
        <dbReference type="ARBA" id="ARBA00022840"/>
    </source>
</evidence>
<dbReference type="InterPro" id="IPR011914">
    <property type="entry name" value="RfaE_dom_II"/>
</dbReference>
<dbReference type="PANTHER" id="PTHR46969:SF1">
    <property type="entry name" value="BIFUNCTIONAL PROTEIN HLDE"/>
    <property type="match status" value="1"/>
</dbReference>
<dbReference type="NCBIfam" id="TIGR02199">
    <property type="entry name" value="rfaE_dom_II"/>
    <property type="match status" value="1"/>
</dbReference>
<dbReference type="NCBIfam" id="TIGR00125">
    <property type="entry name" value="cyt_tran_rel"/>
    <property type="match status" value="1"/>
</dbReference>
<dbReference type="InterPro" id="IPR011611">
    <property type="entry name" value="PfkB_dom"/>
</dbReference>
<evidence type="ECO:0000256" key="6">
    <source>
        <dbReference type="ARBA" id="ARBA00023277"/>
    </source>
</evidence>
<dbReference type="RefSeq" id="WP_216924238.1">
    <property type="nucleotide sequence ID" value="NZ_JAHOPC010000004.1"/>
</dbReference>
<comment type="caution">
    <text evidence="10">The sequence shown here is derived from an EMBL/GenBank/DDBJ whole genome shotgun (WGS) entry which is preliminary data.</text>
</comment>
<evidence type="ECO:0000259" key="9">
    <source>
        <dbReference type="Pfam" id="PF01467"/>
    </source>
</evidence>
<evidence type="ECO:0000256" key="2">
    <source>
        <dbReference type="ARBA" id="ARBA00022679"/>
    </source>
</evidence>
<protein>
    <submittedName>
        <fullName evidence="10">D-glycero-beta-D-manno-heptose 1-phosphate adenylyltransferase</fullName>
    </submittedName>
</protein>
<evidence type="ECO:0000256" key="7">
    <source>
        <dbReference type="SAM" id="MobiDB-lite"/>
    </source>
</evidence>
<dbReference type="Pfam" id="PF00294">
    <property type="entry name" value="PfkB"/>
    <property type="match status" value="2"/>
</dbReference>